<evidence type="ECO:0000259" key="9">
    <source>
        <dbReference type="Pfam" id="PF21317"/>
    </source>
</evidence>
<evidence type="ECO:0000256" key="5">
    <source>
        <dbReference type="RuleBase" id="RU000675"/>
    </source>
</evidence>
<dbReference type="EC" id="3.2.1.23" evidence="5"/>
<dbReference type="Gene3D" id="2.60.120.260">
    <property type="entry name" value="Galactose-binding domain-like"/>
    <property type="match status" value="2"/>
</dbReference>
<evidence type="ECO:0000313" key="11">
    <source>
        <dbReference type="EMBL" id="ADG10297.1"/>
    </source>
</evidence>
<feature type="domain" description="Beta-galactosidase galactose-binding" evidence="10">
    <location>
        <begin position="526"/>
        <end position="584"/>
    </location>
</feature>
<dbReference type="Pfam" id="PF21317">
    <property type="entry name" value="BetaGal_ABD_1"/>
    <property type="match status" value="1"/>
</dbReference>
<evidence type="ECO:0000256" key="2">
    <source>
        <dbReference type="ARBA" id="ARBA00022801"/>
    </source>
</evidence>
<dbReference type="EMBL" id="CP002008">
    <property type="protein sequence ID" value="ADG10297.1"/>
    <property type="molecule type" value="Genomic_DNA"/>
</dbReference>
<dbReference type="InterPro" id="IPR001944">
    <property type="entry name" value="Glycoside_Hdrlase_35"/>
</dbReference>
<comment type="similarity">
    <text evidence="1 6">Belongs to the glycosyl hydrolase 35 family.</text>
</comment>
<proteinExistence type="inferred from homology"/>
<evidence type="ECO:0000256" key="3">
    <source>
        <dbReference type="ARBA" id="ARBA00023295"/>
    </source>
</evidence>
<dbReference type="KEGG" id="cse:Cseg_1823"/>
<dbReference type="GO" id="GO:0005975">
    <property type="term" value="P:carbohydrate metabolic process"/>
    <property type="evidence" value="ECO:0007669"/>
    <property type="project" value="InterPro"/>
</dbReference>
<dbReference type="AlphaFoldDB" id="D5VGH8"/>
<dbReference type="InterPro" id="IPR017853">
    <property type="entry name" value="GH"/>
</dbReference>
<keyword evidence="3 5" id="KW-0326">Glycosidase</keyword>
<dbReference type="Proteomes" id="UP000002629">
    <property type="component" value="Chromosome"/>
</dbReference>
<dbReference type="STRING" id="509190.Cseg_1823"/>
<dbReference type="Pfam" id="PF21467">
    <property type="entry name" value="BetaGal_gal-bd"/>
    <property type="match status" value="1"/>
</dbReference>
<dbReference type="PROSITE" id="PS01182">
    <property type="entry name" value="GLYCOSYL_HYDROL_F35"/>
    <property type="match status" value="1"/>
</dbReference>
<dbReference type="InterPro" id="IPR026283">
    <property type="entry name" value="B-gal_1-like"/>
</dbReference>
<dbReference type="InterPro" id="IPR008979">
    <property type="entry name" value="Galactose-bd-like_sf"/>
</dbReference>
<evidence type="ECO:0000256" key="6">
    <source>
        <dbReference type="RuleBase" id="RU003679"/>
    </source>
</evidence>
<dbReference type="FunFam" id="2.60.120.260:FF:000049">
    <property type="entry name" value="Beta-galactosidase"/>
    <property type="match status" value="1"/>
</dbReference>
<feature type="domain" description="Beta-galactosidase 1-like first all-beta" evidence="9">
    <location>
        <begin position="398"/>
        <end position="508"/>
    </location>
</feature>
<dbReference type="PRINTS" id="PR00742">
    <property type="entry name" value="GLHYDRLASE35"/>
</dbReference>
<dbReference type="InterPro" id="IPR048913">
    <property type="entry name" value="BetaGal_gal-bd"/>
</dbReference>
<protein>
    <recommendedName>
        <fullName evidence="5">Beta-galactosidase</fullName>
        <ecNumber evidence="5">3.2.1.23</ecNumber>
    </recommendedName>
</protein>
<dbReference type="HOGENOM" id="CLU_007853_7_2_5"/>
<evidence type="ECO:0000256" key="4">
    <source>
        <dbReference type="PIRSR" id="PIRSR006336-1"/>
    </source>
</evidence>
<evidence type="ECO:0000259" key="10">
    <source>
        <dbReference type="Pfam" id="PF21467"/>
    </source>
</evidence>
<dbReference type="Pfam" id="PF01301">
    <property type="entry name" value="Glyco_hydro_35"/>
    <property type="match status" value="1"/>
</dbReference>
<sequence length="617" mass="68809">MKLFVRSMLYATLTMSALAILPSDARSAAPAHRFEVSGAGFLKDGAPHQVISAEMHYVRIPRAYWRDRLQKAKTMGLNTITTYAFWNVHEPRPGVYDFTGQNDLAAFIRAAQAEGLDVILRPGPYVCSEWELGGYPSWLLKDRNVLLRSTEPQYAAAVERWMARLGREVKPLLLKNGGPIVAIQLENEYGAFGDDKAYLEGLEATYRRAGLADGVLFTSNQASDLAKGSLPHLPSMVNFGSGGAEKSVAQLETFRPDGLRMVGEYWAGWFDKWGEEHHETDGRKEAEELRFMLQRGYSVSLYMFHGGTSFGWMNGADSHTGKDYHPDTTSYDYDAPLDEAGAPRYKYGLLASVIAEVTGKPAAPTPAASIAKTFPISPVKRSASLWRNLPEPVRADRPLTFEELDQNYGYVLYRVPLRPGQGGVLTLKGVHSYAQIYVDQKLVGVIDRRLDQETVTLPGRSRAATLDILVENTGRVNYSRAIRTEQAGLTGEVTLEGQPLNDWRMYRLPMDDLSKVRMSAEPCVGPCFYEVEMKVDQPADTYLDTRGLHKGQLWLGEHNLGRFWSIGPVHTLYTPAPWMRPGANRIVFFDLTGDAKERLTTVNAPVFGKVTNTREAQ</sequence>
<comment type="catalytic activity">
    <reaction evidence="5">
        <text>Hydrolysis of terminal non-reducing beta-D-galactose residues in beta-D-galactosides.</text>
        <dbReference type="EC" id="3.2.1.23"/>
    </reaction>
</comment>
<keyword evidence="2 5" id="KW-0378">Hydrolase</keyword>
<evidence type="ECO:0000256" key="7">
    <source>
        <dbReference type="SAM" id="SignalP"/>
    </source>
</evidence>
<dbReference type="SUPFAM" id="SSF51445">
    <property type="entry name" value="(Trans)glycosidases"/>
    <property type="match status" value="1"/>
</dbReference>
<dbReference type="PIRSF" id="PIRSF006336">
    <property type="entry name" value="B-gal"/>
    <property type="match status" value="1"/>
</dbReference>
<dbReference type="RefSeq" id="WP_013078954.1">
    <property type="nucleotide sequence ID" value="NC_014100.1"/>
</dbReference>
<evidence type="ECO:0000259" key="8">
    <source>
        <dbReference type="Pfam" id="PF01301"/>
    </source>
</evidence>
<evidence type="ECO:0000256" key="1">
    <source>
        <dbReference type="ARBA" id="ARBA00009809"/>
    </source>
</evidence>
<feature type="domain" description="Glycoside hydrolase 35 catalytic" evidence="8">
    <location>
        <begin position="41"/>
        <end position="355"/>
    </location>
</feature>
<organism evidence="11 12">
    <name type="scientific">Caulobacter segnis (strain ATCC 21756 / DSM 7131 / JCM 7823 / NBRC 15250 / LMG 17158 / TK0059)</name>
    <name type="common">Mycoplana segnis</name>
    <dbReference type="NCBI Taxonomy" id="509190"/>
    <lineage>
        <taxon>Bacteria</taxon>
        <taxon>Pseudomonadati</taxon>
        <taxon>Pseudomonadota</taxon>
        <taxon>Alphaproteobacteria</taxon>
        <taxon>Caulobacterales</taxon>
        <taxon>Caulobacteraceae</taxon>
        <taxon>Caulobacter</taxon>
    </lineage>
</organism>
<dbReference type="InterPro" id="IPR048912">
    <property type="entry name" value="BetaGal1-like_ABD1"/>
</dbReference>
<keyword evidence="7" id="KW-0732">Signal</keyword>
<feature type="active site" description="Nucleophile" evidence="4">
    <location>
        <position position="264"/>
    </location>
</feature>
<reference evidence="12" key="1">
    <citation type="journal article" date="2011" name="J. Bacteriol.">
        <title>Genome sequences of eight morphologically diverse alphaproteobacteria.</title>
        <authorList>
            <consortium name="US DOE Joint Genome Institute"/>
            <person name="Brown P.J."/>
            <person name="Kysela D.T."/>
            <person name="Buechlein A."/>
            <person name="Hemmerich C."/>
            <person name="Brun Y.V."/>
        </authorList>
    </citation>
    <scope>NUCLEOTIDE SEQUENCE [LARGE SCALE GENOMIC DNA]</scope>
    <source>
        <strain evidence="12">ATCC 21756 / DSM 7131 / JCM 7823 / NBRC 15250 / LMG 17158 / TK0059</strain>
    </source>
</reference>
<accession>D5VGH8</accession>
<dbReference type="CAZy" id="GH35">
    <property type="family name" value="Glycoside Hydrolase Family 35"/>
</dbReference>
<feature type="chain" id="PRO_5003078404" description="Beta-galactosidase" evidence="7">
    <location>
        <begin position="20"/>
        <end position="617"/>
    </location>
</feature>
<dbReference type="eggNOG" id="COG1874">
    <property type="taxonomic scope" value="Bacteria"/>
</dbReference>
<name>D5VGH8_CAUST</name>
<dbReference type="SUPFAM" id="SSF49785">
    <property type="entry name" value="Galactose-binding domain-like"/>
    <property type="match status" value="1"/>
</dbReference>
<feature type="active site" description="Proton donor" evidence="4">
    <location>
        <position position="188"/>
    </location>
</feature>
<dbReference type="InterPro" id="IPR019801">
    <property type="entry name" value="Glyco_hydro_35_CS"/>
</dbReference>
<dbReference type="GO" id="GO:0004565">
    <property type="term" value="F:beta-galactosidase activity"/>
    <property type="evidence" value="ECO:0007669"/>
    <property type="project" value="UniProtKB-EC"/>
</dbReference>
<dbReference type="PANTHER" id="PTHR23421">
    <property type="entry name" value="BETA-GALACTOSIDASE RELATED"/>
    <property type="match status" value="1"/>
</dbReference>
<feature type="signal peptide" evidence="7">
    <location>
        <begin position="1"/>
        <end position="19"/>
    </location>
</feature>
<dbReference type="InterPro" id="IPR031330">
    <property type="entry name" value="Gly_Hdrlase_35_cat"/>
</dbReference>
<evidence type="ECO:0000313" key="12">
    <source>
        <dbReference type="Proteomes" id="UP000002629"/>
    </source>
</evidence>
<gene>
    <name evidence="11" type="ordered locus">Cseg_1823</name>
</gene>
<dbReference type="Gene3D" id="3.20.20.80">
    <property type="entry name" value="Glycosidases"/>
    <property type="match status" value="1"/>
</dbReference>